<dbReference type="InterPro" id="IPR025714">
    <property type="entry name" value="Methyltranfer_dom"/>
</dbReference>
<evidence type="ECO:0000313" key="6">
    <source>
        <dbReference type="EMBL" id="OQX51050.1"/>
    </source>
</evidence>
<dbReference type="Pfam" id="PF13847">
    <property type="entry name" value="Methyltransf_31"/>
    <property type="match status" value="1"/>
</dbReference>
<dbReference type="InterPro" id="IPR050320">
    <property type="entry name" value="N5-glutamine_MTase"/>
</dbReference>
<keyword evidence="1 6" id="KW-0489">Methyltransferase</keyword>
<dbReference type="InterPro" id="IPR040758">
    <property type="entry name" value="PrmC_N"/>
</dbReference>
<evidence type="ECO:0000256" key="3">
    <source>
        <dbReference type="ARBA" id="ARBA00022691"/>
    </source>
</evidence>
<sequence length="287" mass="32010">MLTLTVKQALTQASSRLSTLSSPTLEARLLLSHVLNKPQTYPITNENEELDAKKLSNFLAQVEKRKRRVPLAYLTQKKEFWGLDFYIDEHVFIPRSETEQLVEESLQIINDQMANAKSAAFSVADIGTGSGCIAISIAHGLLMPARKRARLLKIPQSLALGNRRLRCKIFATDISSKALKIAKFNARQILGPSHPITFLQGDLLKPLPQKVDLIVANLPYLSEKEYQEAEPEIKFEPKEAIIGGVHGNELIKKLLEQAPNYLKAGGKVIYETVNGKILSWPQNAFAD</sequence>
<dbReference type="Gene3D" id="3.40.50.150">
    <property type="entry name" value="Vaccinia Virus protein VP39"/>
    <property type="match status" value="1"/>
</dbReference>
<comment type="caution">
    <text evidence="6">The sequence shown here is derived from an EMBL/GenBank/DDBJ whole genome shotgun (WGS) entry which is preliminary data.</text>
</comment>
<feature type="domain" description="Methyltransferase" evidence="4">
    <location>
        <begin position="121"/>
        <end position="274"/>
    </location>
</feature>
<dbReference type="InterPro" id="IPR029063">
    <property type="entry name" value="SAM-dependent_MTases_sf"/>
</dbReference>
<dbReference type="GO" id="GO:0032259">
    <property type="term" value="P:methylation"/>
    <property type="evidence" value="ECO:0007669"/>
    <property type="project" value="UniProtKB-KW"/>
</dbReference>
<evidence type="ECO:0000259" key="5">
    <source>
        <dbReference type="Pfam" id="PF17827"/>
    </source>
</evidence>
<dbReference type="Pfam" id="PF17827">
    <property type="entry name" value="PrmC_N"/>
    <property type="match status" value="1"/>
</dbReference>
<dbReference type="InterPro" id="IPR019874">
    <property type="entry name" value="RF_methyltr_PrmC"/>
</dbReference>
<evidence type="ECO:0000256" key="1">
    <source>
        <dbReference type="ARBA" id="ARBA00022603"/>
    </source>
</evidence>
<accession>A0A1W9NYF9</accession>
<evidence type="ECO:0000256" key="2">
    <source>
        <dbReference type="ARBA" id="ARBA00022679"/>
    </source>
</evidence>
<dbReference type="PANTHER" id="PTHR18895:SF74">
    <property type="entry name" value="MTRF1L RELEASE FACTOR GLUTAMINE METHYLTRANSFERASE"/>
    <property type="match status" value="1"/>
</dbReference>
<reference evidence="7" key="1">
    <citation type="submission" date="2017-03" db="EMBL/GenBank/DDBJ databases">
        <title>Novel pathways for hydrocarbon cycling and metabolic interdependencies in hydrothermal sediment communities.</title>
        <authorList>
            <person name="Dombrowski N."/>
            <person name="Seitz K."/>
            <person name="Teske A."/>
            <person name="Baker B."/>
        </authorList>
    </citation>
    <scope>NUCLEOTIDE SEQUENCE [LARGE SCALE GENOMIC DNA]</scope>
</reference>
<keyword evidence="2 6" id="KW-0808">Transferase</keyword>
<evidence type="ECO:0000313" key="7">
    <source>
        <dbReference type="Proteomes" id="UP000192520"/>
    </source>
</evidence>
<dbReference type="InterPro" id="IPR004556">
    <property type="entry name" value="HemK-like"/>
</dbReference>
<organism evidence="6 7">
    <name type="scientific">candidate division CPR3 bacterium 4484_211</name>
    <dbReference type="NCBI Taxonomy" id="1968527"/>
    <lineage>
        <taxon>Bacteria</taxon>
        <taxon>Bacteria division CPR3</taxon>
    </lineage>
</organism>
<dbReference type="Proteomes" id="UP000192520">
    <property type="component" value="Unassembled WGS sequence"/>
</dbReference>
<dbReference type="PANTHER" id="PTHR18895">
    <property type="entry name" value="HEMK METHYLTRANSFERASE"/>
    <property type="match status" value="1"/>
</dbReference>
<evidence type="ECO:0000259" key="4">
    <source>
        <dbReference type="Pfam" id="PF13847"/>
    </source>
</evidence>
<dbReference type="EMBL" id="MZGJ01000009">
    <property type="protein sequence ID" value="OQX51050.1"/>
    <property type="molecule type" value="Genomic_DNA"/>
</dbReference>
<dbReference type="NCBIfam" id="TIGR03534">
    <property type="entry name" value="RF_mod_PrmC"/>
    <property type="match status" value="1"/>
</dbReference>
<dbReference type="STRING" id="1968527.B5M47_02020"/>
<gene>
    <name evidence="6" type="ORF">B5M47_02020</name>
</gene>
<proteinExistence type="predicted"/>
<dbReference type="GO" id="GO:0008276">
    <property type="term" value="F:protein methyltransferase activity"/>
    <property type="evidence" value="ECO:0007669"/>
    <property type="project" value="InterPro"/>
</dbReference>
<protein>
    <submittedName>
        <fullName evidence="6">Protein-(Glutamine-N5) methyltransferase, release factor-specific</fullName>
    </submittedName>
</protein>
<dbReference type="NCBIfam" id="TIGR00536">
    <property type="entry name" value="hemK_fam"/>
    <property type="match status" value="1"/>
</dbReference>
<dbReference type="Gene3D" id="1.10.8.10">
    <property type="entry name" value="DNA helicase RuvA subunit, C-terminal domain"/>
    <property type="match status" value="1"/>
</dbReference>
<dbReference type="AlphaFoldDB" id="A0A1W9NYF9"/>
<feature type="domain" description="Release factor glutamine methyltransferase N-terminal" evidence="5">
    <location>
        <begin position="8"/>
        <end position="75"/>
    </location>
</feature>
<dbReference type="CDD" id="cd02440">
    <property type="entry name" value="AdoMet_MTases"/>
    <property type="match status" value="1"/>
</dbReference>
<name>A0A1W9NYF9_UNCC3</name>
<keyword evidence="3" id="KW-0949">S-adenosyl-L-methionine</keyword>
<dbReference type="SUPFAM" id="SSF53335">
    <property type="entry name" value="S-adenosyl-L-methionine-dependent methyltransferases"/>
    <property type="match status" value="1"/>
</dbReference>